<dbReference type="Proteomes" id="UP000646776">
    <property type="component" value="Unassembled WGS sequence"/>
</dbReference>
<keyword evidence="2" id="KW-1185">Reference proteome</keyword>
<dbReference type="EMBL" id="BMSA01000009">
    <property type="protein sequence ID" value="GGT55276.1"/>
    <property type="molecule type" value="Genomic_DNA"/>
</dbReference>
<accession>A0A918HDF5</accession>
<gene>
    <name evidence="1" type="ORF">GCM10010226_35420</name>
</gene>
<reference evidence="1" key="1">
    <citation type="journal article" date="2014" name="Int. J. Syst. Evol. Microbiol.">
        <title>Complete genome sequence of Corynebacterium casei LMG S-19264T (=DSM 44701T), isolated from a smear-ripened cheese.</title>
        <authorList>
            <consortium name="US DOE Joint Genome Institute (JGI-PGF)"/>
            <person name="Walter F."/>
            <person name="Albersmeier A."/>
            <person name="Kalinowski J."/>
            <person name="Ruckert C."/>
        </authorList>
    </citation>
    <scope>NUCLEOTIDE SEQUENCE</scope>
    <source>
        <strain evidence="1">JCM 4125</strain>
    </source>
</reference>
<proteinExistence type="predicted"/>
<evidence type="ECO:0000313" key="1">
    <source>
        <dbReference type="EMBL" id="GGT55276.1"/>
    </source>
</evidence>
<sequence>MARAKIGRMLAHALLPPEPHRSVTYALWVTSQDPEGESAALAVLDEVRAAVSSAHPRPGRCLDRLQRRAPALPPAHLPWFWDTVAHRLSGYPGRAAAKAYTLARKAEQDHALPVDPDWRRANVLLCAGAGALPVKELSDHQRWLSDHASPAEAHEEYVRVLTAWAASPGELPADLARRVRVSTRAAGLDGAEEARVLGRLLGSARGKAVPDALLEAATAPLTAHPQDAGVQRALLDLFPESRNDAAAWLRLLLRAGAVDAAGDGRLTPEGGLGAWLGRYTRAYSHRKVPYGGVSRQPMPPELFEIVARCAPVLREEGGPVRLHEDQYHYPGLDADLLDACLAEGIAVEDPGESVRLEFWGERSRRDLRALAADPVFGARLEGTVHAGLRGTGTAITRLPRNAGIAAEVRSRIEALLAALRGGGLAAADEALEELDTLLDRPTATALDGIEGMLAALDLTGPLARALRSGLPEELGWPALEEAMAGYEASETLRVTCTWPVLTVYGRDRAVAVDHAGTRASYSFRVPDDAKATTVHFAGGEFLVGWTAGEGKEATRSAFWSGSPQDVFTPQDTFGMRPWGGLVQGGLGYQFASADGGGRHDGGRVLRPGGHQGIGGIDLQMSDGRDVWSAEVFRGAWTRCEPVTGERGADRTPPDFHRDREVPPGMAEFPDGHTLALLPEGAPGSPLGQDGRLVGCRVLHRTPYSGPSPREFLLESVDGRSARYRSRRPGRRPWGVVRFPEGGEDAVLAGLEDIRCHAAGDNSLLWQVRGFLPDARYGHRATLGEGHTPVPPPAYWHFLTPRDAGSSRALRTVGSDTVGALLAAAVETPRDDTLHTRVSRLLPEVTDPRILAGVVRSAELAADVLRRRRELSHRVSVLRAGPVVDLPADVPDTVLAPALSGLLPDRRPYEAHKPEGHPGTLTAVAADGRRLRGEIDEETRRLAPPSAPAEWQVLLGGIGAVAWRASVETTPEGEREALAALLAVWRTQPFAEPGGVWRTGRAPEEELARSRAAGLLLAGGPARGGTARFLQRAGDPAPARTEEDETVTLTGDDSVRLTRLADLAERHGPLPLTPEAVRLFSRLTGVRRPVATLVLGGLPRREHHDEHQKMLRAAPFRANRTTAAEYDALWHRLGPAGRRAVLAAGVPEDPADLWQRDGMDRAAERMAAVWAGLLGTTPYVDEELAEALESDLGLGAEWARGLSCGRPPVDGRAVVLVGERSGRLALRHTGPDGSVGDRVPDSRPGHLEAAAVIAWALSERPVGHPAATGALQLYEWLRARLDDPGTLVELSAHLPPSVLDGAADFRPYEGVVLPCPQPLWEGREPVEAVLDDGLLVVAVPRGEVFLRPAALADPALVEGVLARCTDRGLTWLRATLEAVRDMFEGLARIVDRAATTPVPAGGYEADPTLSAPDAVAGHARRLGIGADAAALHLQLLTLARPTDRNIRRWNGWTAARHKAAQAELVDAGAVDTDRRPRAGRTVFVPGAWETLDAPHLPLESHKLADHLATVSAKVVRGPFPRLLAPVPLHDLFARAARE</sequence>
<comment type="caution">
    <text evidence="1">The sequence shown here is derived from an EMBL/GenBank/DDBJ whole genome shotgun (WGS) entry which is preliminary data.</text>
</comment>
<organism evidence="1 2">
    <name type="scientific">Streptomyces phaeofaciens</name>
    <dbReference type="NCBI Taxonomy" id="68254"/>
    <lineage>
        <taxon>Bacteria</taxon>
        <taxon>Bacillati</taxon>
        <taxon>Actinomycetota</taxon>
        <taxon>Actinomycetes</taxon>
        <taxon>Kitasatosporales</taxon>
        <taxon>Streptomycetaceae</taxon>
        <taxon>Streptomyces</taxon>
    </lineage>
</organism>
<evidence type="ECO:0008006" key="3">
    <source>
        <dbReference type="Google" id="ProtNLM"/>
    </source>
</evidence>
<reference evidence="1" key="2">
    <citation type="submission" date="2020-09" db="EMBL/GenBank/DDBJ databases">
        <authorList>
            <person name="Sun Q."/>
            <person name="Ohkuma M."/>
        </authorList>
    </citation>
    <scope>NUCLEOTIDE SEQUENCE</scope>
    <source>
        <strain evidence="1">JCM 4125</strain>
    </source>
</reference>
<evidence type="ECO:0000313" key="2">
    <source>
        <dbReference type="Proteomes" id="UP000646776"/>
    </source>
</evidence>
<name>A0A918HDF5_9ACTN</name>
<protein>
    <recommendedName>
        <fullName evidence="3">DNA-binding protein</fullName>
    </recommendedName>
</protein>